<feature type="region of interest" description="Disordered" evidence="2">
    <location>
        <begin position="222"/>
        <end position="241"/>
    </location>
</feature>
<feature type="region of interest" description="Disordered" evidence="2">
    <location>
        <begin position="124"/>
        <end position="145"/>
    </location>
</feature>
<protein>
    <submittedName>
        <fullName evidence="3">Uncharacterized protein</fullName>
    </submittedName>
</protein>
<dbReference type="OrthoDB" id="10584388at2759"/>
<dbReference type="EMBL" id="JAEHOC010000001">
    <property type="protein sequence ID" value="KAG2446208.1"/>
    <property type="molecule type" value="Genomic_DNA"/>
</dbReference>
<sequence length="409" mass="41967">MASPSKPQLALSDATESLATLGMTPVAVSPDNDKDQCSVEGGSSDHRFASALPWPPADAASYLPPAVLAACVPATFDDFCRRMAASVAAGRLPAVLLVSAAGWSHLRPQIDAILGAAASASSAPAGASNGSSSSGSSSHGSSSSTSPVDLLVVPLGEGFRQRAHAAYAALPRDGPTPRLARQFGLDVALASLAAGDSAARGGYMPRSVPALLVARTAASAGPIDVSSSGRSMSGSGSSMYGSLDEVEPARQQLMVMGGAMAGSSMDGHGSSNFGHGLHGHGHSGQGHGQGHPDHRQKGGRRRRGVTFDGPYPAWCMRQELFKHVHRHALVAAAAAAAAAAAQQELQAWQQLQAELQAHHQQQAAHHQQHELRYLTGMQGGRLLEMEMGSDKGSSGSGAQLSTARALRHT</sequence>
<feature type="region of interest" description="Disordered" evidence="2">
    <location>
        <begin position="267"/>
        <end position="305"/>
    </location>
</feature>
<reference evidence="3" key="1">
    <citation type="journal article" date="2020" name="bioRxiv">
        <title>Comparative genomics of Chlamydomonas.</title>
        <authorList>
            <person name="Craig R.J."/>
            <person name="Hasan A.R."/>
            <person name="Ness R.W."/>
            <person name="Keightley P.D."/>
        </authorList>
    </citation>
    <scope>NUCLEOTIDE SEQUENCE</scope>
    <source>
        <strain evidence="3">SAG 7.73</strain>
    </source>
</reference>
<accession>A0A835WF47</accession>
<evidence type="ECO:0000313" key="3">
    <source>
        <dbReference type="EMBL" id="KAG2446208.1"/>
    </source>
</evidence>
<feature type="compositionally biased region" description="Low complexity" evidence="2">
    <location>
        <begin position="226"/>
        <end position="241"/>
    </location>
</feature>
<evidence type="ECO:0000313" key="4">
    <source>
        <dbReference type="Proteomes" id="UP000650467"/>
    </source>
</evidence>
<feature type="compositionally biased region" description="Polar residues" evidence="2">
    <location>
        <begin position="391"/>
        <end position="402"/>
    </location>
</feature>
<keyword evidence="4" id="KW-1185">Reference proteome</keyword>
<organism evidence="3 4">
    <name type="scientific">Chlamydomonas incerta</name>
    <dbReference type="NCBI Taxonomy" id="51695"/>
    <lineage>
        <taxon>Eukaryota</taxon>
        <taxon>Viridiplantae</taxon>
        <taxon>Chlorophyta</taxon>
        <taxon>core chlorophytes</taxon>
        <taxon>Chlorophyceae</taxon>
        <taxon>CS clade</taxon>
        <taxon>Chlamydomonadales</taxon>
        <taxon>Chlamydomonadaceae</taxon>
        <taxon>Chlamydomonas</taxon>
    </lineage>
</organism>
<feature type="coiled-coil region" evidence="1">
    <location>
        <begin position="331"/>
        <end position="358"/>
    </location>
</feature>
<dbReference type="Proteomes" id="UP000650467">
    <property type="component" value="Unassembled WGS sequence"/>
</dbReference>
<keyword evidence="1" id="KW-0175">Coiled coil</keyword>
<feature type="region of interest" description="Disordered" evidence="2">
    <location>
        <begin position="386"/>
        <end position="409"/>
    </location>
</feature>
<evidence type="ECO:0000256" key="1">
    <source>
        <dbReference type="SAM" id="Coils"/>
    </source>
</evidence>
<dbReference type="AlphaFoldDB" id="A0A835WF47"/>
<evidence type="ECO:0000256" key="2">
    <source>
        <dbReference type="SAM" id="MobiDB-lite"/>
    </source>
</evidence>
<comment type="caution">
    <text evidence="3">The sequence shown here is derived from an EMBL/GenBank/DDBJ whole genome shotgun (WGS) entry which is preliminary data.</text>
</comment>
<gene>
    <name evidence="3" type="ORF">HXX76_000800</name>
</gene>
<proteinExistence type="predicted"/>
<name>A0A835WF47_CHLIN</name>